<name>A0A8J2P307_9HEXA</name>
<protein>
    <submittedName>
        <fullName evidence="2">Uncharacterized protein</fullName>
    </submittedName>
</protein>
<gene>
    <name evidence="2" type="ORF">AFUS01_LOCUS18743</name>
</gene>
<reference evidence="2" key="1">
    <citation type="submission" date="2021-06" db="EMBL/GenBank/DDBJ databases">
        <authorList>
            <person name="Hodson N. C."/>
            <person name="Mongue J. A."/>
            <person name="Jaron S. K."/>
        </authorList>
    </citation>
    <scope>NUCLEOTIDE SEQUENCE</scope>
</reference>
<dbReference type="Proteomes" id="UP000708208">
    <property type="component" value="Unassembled WGS sequence"/>
</dbReference>
<dbReference type="EMBL" id="CAJVCH010188569">
    <property type="protein sequence ID" value="CAG7730070.1"/>
    <property type="molecule type" value="Genomic_DNA"/>
</dbReference>
<sequence length="115" mass="11566">MANNLSWVLLLASIAYVHGQANQLAAQGALNAANSGAPVGKPHFSLQGGGGGSNGQNWNVGGNAGLAAKVWESQSGRHSVGAGVNAGQTFGRQQGQSFQSKPDLGVGAGYVFRFG</sequence>
<keyword evidence="3" id="KW-1185">Reference proteome</keyword>
<keyword evidence="1" id="KW-0732">Signal</keyword>
<feature type="chain" id="PRO_5035275210" evidence="1">
    <location>
        <begin position="20"/>
        <end position="115"/>
    </location>
</feature>
<organism evidence="2 3">
    <name type="scientific">Allacma fusca</name>
    <dbReference type="NCBI Taxonomy" id="39272"/>
    <lineage>
        <taxon>Eukaryota</taxon>
        <taxon>Metazoa</taxon>
        <taxon>Ecdysozoa</taxon>
        <taxon>Arthropoda</taxon>
        <taxon>Hexapoda</taxon>
        <taxon>Collembola</taxon>
        <taxon>Symphypleona</taxon>
        <taxon>Sminthuridae</taxon>
        <taxon>Allacma</taxon>
    </lineage>
</organism>
<evidence type="ECO:0000313" key="2">
    <source>
        <dbReference type="EMBL" id="CAG7730070.1"/>
    </source>
</evidence>
<proteinExistence type="predicted"/>
<evidence type="ECO:0000313" key="3">
    <source>
        <dbReference type="Proteomes" id="UP000708208"/>
    </source>
</evidence>
<evidence type="ECO:0000256" key="1">
    <source>
        <dbReference type="SAM" id="SignalP"/>
    </source>
</evidence>
<dbReference type="AlphaFoldDB" id="A0A8J2P307"/>
<feature type="signal peptide" evidence="1">
    <location>
        <begin position="1"/>
        <end position="19"/>
    </location>
</feature>
<dbReference type="OrthoDB" id="8117451at2759"/>
<accession>A0A8J2P307</accession>
<comment type="caution">
    <text evidence="2">The sequence shown here is derived from an EMBL/GenBank/DDBJ whole genome shotgun (WGS) entry which is preliminary data.</text>
</comment>